<dbReference type="InterPro" id="IPR004629">
    <property type="entry name" value="WecG_TagA_CpsF"/>
</dbReference>
<evidence type="ECO:0000313" key="3">
    <source>
        <dbReference type="EMBL" id="SEE28477.1"/>
    </source>
</evidence>
<name>A0A1H5HKH5_RHOJO</name>
<protein>
    <submittedName>
        <fullName evidence="3">N-acetylglucosaminyldiphosphoundecaprenol N-acetyl-beta-D-mannosaminyltransferase</fullName>
    </submittedName>
</protein>
<sequence>MPNDSISPWSETFSVAGVPFVASPFATSISYFLESSRDIQVKGRAIRLANAYSVASATKDVAYRRVMLSGGFNLPDGLPVVWYMMRSNRRAPELVVDRHRGPSFFYECLDRGREFGTRHFLLGATEETIALLADRLKSKYPGLAISGTWAPPFAPLDDGFFTKAAELIRASQPDIVWVAMGTPKQDFAALRISTLTGIDSVGVGAAFDFGAGTVAEAPKLIQDSGFEWLYRLCCEPRRLWKRYFFGNVRFLFHAEVALVRDRITSLVCKIRTRRGGLRGANVDGQVPK</sequence>
<dbReference type="AlphaFoldDB" id="A0A1H5HKH5"/>
<dbReference type="NCBIfam" id="TIGR00696">
    <property type="entry name" value="wecG_tagA_cpsF"/>
    <property type="match status" value="1"/>
</dbReference>
<evidence type="ECO:0000256" key="2">
    <source>
        <dbReference type="ARBA" id="ARBA00022679"/>
    </source>
</evidence>
<evidence type="ECO:0000256" key="1">
    <source>
        <dbReference type="ARBA" id="ARBA00022676"/>
    </source>
</evidence>
<dbReference type="CDD" id="cd06533">
    <property type="entry name" value="Glyco_transf_WecG_TagA"/>
    <property type="match status" value="1"/>
</dbReference>
<dbReference type="PANTHER" id="PTHR34136:SF1">
    <property type="entry name" value="UDP-N-ACETYL-D-MANNOSAMINURONIC ACID TRANSFERASE"/>
    <property type="match status" value="1"/>
</dbReference>
<gene>
    <name evidence="3" type="ORF">SAMN04490220_7246</name>
</gene>
<dbReference type="GO" id="GO:0016758">
    <property type="term" value="F:hexosyltransferase activity"/>
    <property type="evidence" value="ECO:0007669"/>
    <property type="project" value="TreeGrafter"/>
</dbReference>
<keyword evidence="2 3" id="KW-0808">Transferase</keyword>
<keyword evidence="1" id="KW-0328">Glycosyltransferase</keyword>
<proteinExistence type="predicted"/>
<evidence type="ECO:0000313" key="4">
    <source>
        <dbReference type="Proteomes" id="UP000183407"/>
    </source>
</evidence>
<dbReference type="EMBL" id="FNTL01000004">
    <property type="protein sequence ID" value="SEE28477.1"/>
    <property type="molecule type" value="Genomic_DNA"/>
</dbReference>
<dbReference type="PANTHER" id="PTHR34136">
    <property type="match status" value="1"/>
</dbReference>
<dbReference type="Proteomes" id="UP000183407">
    <property type="component" value="Unassembled WGS sequence"/>
</dbReference>
<accession>A0A1H5HKH5</accession>
<organism evidence="3 4">
    <name type="scientific">Rhodococcus jostii</name>
    <dbReference type="NCBI Taxonomy" id="132919"/>
    <lineage>
        <taxon>Bacteria</taxon>
        <taxon>Bacillati</taxon>
        <taxon>Actinomycetota</taxon>
        <taxon>Actinomycetes</taxon>
        <taxon>Mycobacteriales</taxon>
        <taxon>Nocardiaceae</taxon>
        <taxon>Rhodococcus</taxon>
    </lineage>
</organism>
<dbReference type="Pfam" id="PF03808">
    <property type="entry name" value="Glyco_tran_WecG"/>
    <property type="match status" value="1"/>
</dbReference>
<reference evidence="4" key="1">
    <citation type="submission" date="2016-10" db="EMBL/GenBank/DDBJ databases">
        <authorList>
            <person name="Varghese N."/>
        </authorList>
    </citation>
    <scope>NUCLEOTIDE SEQUENCE [LARGE SCALE GENOMIC DNA]</scope>
    <source>
        <strain evidence="4">DSM 44719</strain>
    </source>
</reference>